<dbReference type="PIRSF" id="PIRSF036962">
    <property type="entry name" value="UCP036962_SignTr_Ycf55"/>
    <property type="match status" value="1"/>
</dbReference>
<geneLocation type="chloroplast" evidence="2"/>
<dbReference type="GeneID" id="33358970"/>
<dbReference type="Pfam" id="PF12452">
    <property type="entry name" value="DUF3685"/>
    <property type="match status" value="1"/>
</dbReference>
<evidence type="ECO:0000313" key="2">
    <source>
        <dbReference type="EMBL" id="ARW65911.1"/>
    </source>
</evidence>
<feature type="transmembrane region" description="Helical" evidence="1">
    <location>
        <begin position="282"/>
        <end position="306"/>
    </location>
</feature>
<dbReference type="RefSeq" id="YP_009396725.1">
    <property type="nucleotide sequence ID" value="NC_035284.1"/>
</dbReference>
<protein>
    <recommendedName>
        <fullName evidence="3">Ycf55</fullName>
    </recommendedName>
</protein>
<evidence type="ECO:0000256" key="1">
    <source>
        <dbReference type="SAM" id="Phobius"/>
    </source>
</evidence>
<dbReference type="InterPro" id="IPR017077">
    <property type="entry name" value="Uncharacterised_Ycf55_algae"/>
</dbReference>
<keyword evidence="2" id="KW-0150">Chloroplast</keyword>
<name>A0A1Z1MJI6_9FLOR</name>
<organism evidence="2">
    <name type="scientific">Ophidocladus simpliciusculus</name>
    <dbReference type="NCBI Taxonomy" id="1261574"/>
    <lineage>
        <taxon>Eukaryota</taxon>
        <taxon>Rhodophyta</taxon>
        <taxon>Florideophyceae</taxon>
        <taxon>Rhodymeniophycidae</taxon>
        <taxon>Ceramiales</taxon>
        <taxon>Rhodomelaceae</taxon>
        <taxon>Herposiphonieae</taxon>
        <taxon>Ophidocladus</taxon>
    </lineage>
</organism>
<gene>
    <name evidence="2" type="primary">ycf55</name>
</gene>
<dbReference type="InterPro" id="IPR022552">
    <property type="entry name" value="UPF_Ycf55"/>
</dbReference>
<reference evidence="2" key="1">
    <citation type="journal article" date="2017" name="J. Phycol.">
        <title>Analysis of chloroplast genomes and a supermatrix inform reclassification of the Rhodomelaceae (Rhodophyta).</title>
        <authorList>
            <person name="Diaz-Tapia P."/>
            <person name="Maggs C.A."/>
            <person name="West J.A."/>
            <person name="Verbruggen H."/>
        </authorList>
    </citation>
    <scope>NUCLEOTIDE SEQUENCE</scope>
    <source>
        <strain evidence="2">PD949</strain>
    </source>
</reference>
<sequence>MVQYWPNKQSINLNNAVVDLFINTENKLFKNLSNKTNEYLYIDIINSASTNKLLHIIIDEFKKLILELVELNLSKNKLREFNRQILIIFIKQVYNKFKSKMKYTYEEIFILSNDELTNSLLIYLLLGSSYIDKHIFLFDPLYTPYKHIQILFENFIITISNIILKIVINELHSLPRINNFFKVTKMANKIYISGRSIAFFLNNLKLQHAVNAYIYDAKSLYSERKKVLIISSKGIIKKYISISQLTKLEKLSQLRLFFLFWLEIKDLFIPKIENLTIQVGKYIIYFSINLLSNIILILIKIIIFYLQK</sequence>
<accession>A0A1Z1MJI6</accession>
<keyword evidence="1" id="KW-1133">Transmembrane helix</keyword>
<keyword evidence="2" id="KW-0934">Plastid</keyword>
<proteinExistence type="predicted"/>
<dbReference type="EMBL" id="MF101440">
    <property type="protein sequence ID" value="ARW65911.1"/>
    <property type="molecule type" value="Genomic_DNA"/>
</dbReference>
<keyword evidence="1" id="KW-0812">Transmembrane</keyword>
<evidence type="ECO:0008006" key="3">
    <source>
        <dbReference type="Google" id="ProtNLM"/>
    </source>
</evidence>
<keyword evidence="1" id="KW-0472">Membrane</keyword>
<dbReference type="AlphaFoldDB" id="A0A1Z1MJI6"/>